<dbReference type="InterPro" id="IPR021834">
    <property type="entry name" value="DUF3426"/>
</dbReference>
<evidence type="ECO:0000259" key="2">
    <source>
        <dbReference type="Pfam" id="PF13717"/>
    </source>
</evidence>
<proteinExistence type="predicted"/>
<keyword evidence="1" id="KW-0472">Membrane</keyword>
<evidence type="ECO:0000256" key="1">
    <source>
        <dbReference type="SAM" id="Phobius"/>
    </source>
</evidence>
<protein>
    <submittedName>
        <fullName evidence="3">Zinc-ribbon domain-containing protein</fullName>
    </submittedName>
</protein>
<name>A0A9D1U9R5_9BACT</name>
<dbReference type="Pfam" id="PF11906">
    <property type="entry name" value="DUF3426"/>
    <property type="match status" value="1"/>
</dbReference>
<keyword evidence="1" id="KW-0812">Transmembrane</keyword>
<dbReference type="AlphaFoldDB" id="A0A9D1U9R5"/>
<dbReference type="EMBL" id="DXGI01000175">
    <property type="protein sequence ID" value="HIW78465.1"/>
    <property type="molecule type" value="Genomic_DNA"/>
</dbReference>
<dbReference type="Proteomes" id="UP000824264">
    <property type="component" value="Unassembled WGS sequence"/>
</dbReference>
<evidence type="ECO:0000313" key="3">
    <source>
        <dbReference type="EMBL" id="HIW78465.1"/>
    </source>
</evidence>
<comment type="caution">
    <text evidence="3">The sequence shown here is derived from an EMBL/GenBank/DDBJ whole genome shotgun (WGS) entry which is preliminary data.</text>
</comment>
<dbReference type="NCBIfam" id="TIGR02098">
    <property type="entry name" value="MJ0042_CXXC"/>
    <property type="match status" value="1"/>
</dbReference>
<sequence>MIVTCPNCSTKFNLPEAQAKPGAKLRCSVCKHVFHLPEEAPTEIRLEPDLSLASAAPAHRKKGGGWGWLLTFLLLCAVAGGTWWAWTYTPLFDTVKEMIAPPKKQDPVDLVKNIALRGVRQYNISNEKLGNISVVEGKVVNGFDQPRQLIRIEAALYDAAGNALVSKQQLAGTSLSLFQLQVLGEQELEQALANKIDIMANNTNVLPGSEVRFMVVFYGPPDNAAEYGVKIIDAQIPPVGKDEAK</sequence>
<feature type="transmembrane region" description="Helical" evidence="1">
    <location>
        <begin position="66"/>
        <end position="86"/>
    </location>
</feature>
<dbReference type="InterPro" id="IPR011723">
    <property type="entry name" value="Znf/thioredoxin_put"/>
</dbReference>
<keyword evidence="1" id="KW-1133">Transmembrane helix</keyword>
<reference evidence="3" key="1">
    <citation type="journal article" date="2021" name="PeerJ">
        <title>Extensive microbial diversity within the chicken gut microbiome revealed by metagenomics and culture.</title>
        <authorList>
            <person name="Gilroy R."/>
            <person name="Ravi A."/>
            <person name="Getino M."/>
            <person name="Pursley I."/>
            <person name="Horton D.L."/>
            <person name="Alikhan N.F."/>
            <person name="Baker D."/>
            <person name="Gharbi K."/>
            <person name="Hall N."/>
            <person name="Watson M."/>
            <person name="Adriaenssens E.M."/>
            <person name="Foster-Nyarko E."/>
            <person name="Jarju S."/>
            <person name="Secka A."/>
            <person name="Antonio M."/>
            <person name="Oren A."/>
            <person name="Chaudhuri R.R."/>
            <person name="La Ragione R."/>
            <person name="Hildebrand F."/>
            <person name="Pallen M.J."/>
        </authorList>
    </citation>
    <scope>NUCLEOTIDE SEQUENCE</scope>
    <source>
        <strain evidence="3">ChiSxjej5B17-1746</strain>
    </source>
</reference>
<dbReference type="Gene3D" id="2.20.28.160">
    <property type="match status" value="1"/>
</dbReference>
<organism evidence="3 4">
    <name type="scientific">Candidatus Bilophila faecipullorum</name>
    <dbReference type="NCBI Taxonomy" id="2838482"/>
    <lineage>
        <taxon>Bacteria</taxon>
        <taxon>Pseudomonadati</taxon>
        <taxon>Thermodesulfobacteriota</taxon>
        <taxon>Desulfovibrionia</taxon>
        <taxon>Desulfovibrionales</taxon>
        <taxon>Desulfovibrionaceae</taxon>
        <taxon>Bilophila</taxon>
    </lineage>
</organism>
<feature type="domain" description="Zinc finger/thioredoxin putative" evidence="2">
    <location>
        <begin position="1"/>
        <end position="34"/>
    </location>
</feature>
<dbReference type="Pfam" id="PF13717">
    <property type="entry name" value="Zn_ribbon_4"/>
    <property type="match status" value="1"/>
</dbReference>
<evidence type="ECO:0000313" key="4">
    <source>
        <dbReference type="Proteomes" id="UP000824264"/>
    </source>
</evidence>
<gene>
    <name evidence="3" type="ORF">H9874_04885</name>
</gene>
<reference evidence="3" key="2">
    <citation type="submission" date="2021-04" db="EMBL/GenBank/DDBJ databases">
        <authorList>
            <person name="Gilroy R."/>
        </authorList>
    </citation>
    <scope>NUCLEOTIDE SEQUENCE</scope>
    <source>
        <strain evidence="3">ChiSxjej5B17-1746</strain>
    </source>
</reference>
<accession>A0A9D1U9R5</accession>